<protein>
    <submittedName>
        <fullName evidence="1">Uncharacterized protein</fullName>
    </submittedName>
</protein>
<dbReference type="EMBL" id="JAEVHL010000032">
    <property type="protein sequence ID" value="MBM0275752.1"/>
    <property type="molecule type" value="Genomic_DNA"/>
</dbReference>
<proteinExistence type="predicted"/>
<keyword evidence="2" id="KW-1185">Reference proteome</keyword>
<dbReference type="RefSeq" id="WP_203148138.1">
    <property type="nucleotide sequence ID" value="NZ_JAEVHL010000032.1"/>
</dbReference>
<reference evidence="1 2" key="1">
    <citation type="submission" date="2021-01" db="EMBL/GenBank/DDBJ databases">
        <title>Draft genome sequence of Micromonospora sp. strain STR1s_6.</title>
        <authorList>
            <person name="Karlyshev A."/>
            <person name="Jawad R."/>
        </authorList>
    </citation>
    <scope>NUCLEOTIDE SEQUENCE [LARGE SCALE GENOMIC DNA]</scope>
    <source>
        <strain evidence="1 2">STR1S-6</strain>
    </source>
</reference>
<evidence type="ECO:0000313" key="1">
    <source>
        <dbReference type="EMBL" id="MBM0275752.1"/>
    </source>
</evidence>
<name>A0ABS1YEA6_9ACTN</name>
<dbReference type="Proteomes" id="UP000622245">
    <property type="component" value="Unassembled WGS sequence"/>
</dbReference>
<organism evidence="1 2">
    <name type="scientific">Micromonospora tarensis</name>
    <dbReference type="NCBI Taxonomy" id="2806100"/>
    <lineage>
        <taxon>Bacteria</taxon>
        <taxon>Bacillati</taxon>
        <taxon>Actinomycetota</taxon>
        <taxon>Actinomycetes</taxon>
        <taxon>Micromonosporales</taxon>
        <taxon>Micromonosporaceae</taxon>
        <taxon>Micromonospora</taxon>
    </lineage>
</organism>
<gene>
    <name evidence="1" type="ORF">JM949_10035</name>
</gene>
<evidence type="ECO:0000313" key="2">
    <source>
        <dbReference type="Proteomes" id="UP000622245"/>
    </source>
</evidence>
<comment type="caution">
    <text evidence="1">The sequence shown here is derived from an EMBL/GenBank/DDBJ whole genome shotgun (WGS) entry which is preliminary data.</text>
</comment>
<sequence length="130" mass="14193">MEEFLSSTGGRLVHREAEPAGLYWAVVQPTAPGSNQFVARISWTVYPHRPPSLLFAPAIDQPTSDPRGWPAASGYRAPNDICKPFTAEGQSLHAEWATGPHAWRNTGNPFLFVVENLVEDINRIGGARAA</sequence>
<accession>A0ABS1YEA6</accession>